<evidence type="ECO:0000313" key="1">
    <source>
        <dbReference type="EMBL" id="KAK0067917.1"/>
    </source>
</evidence>
<protein>
    <submittedName>
        <fullName evidence="1">Uncharacterized protein</fullName>
    </submittedName>
</protein>
<name>A0AAD8C7L7_BIOPF</name>
<dbReference type="AlphaFoldDB" id="A0AAD8C7L7"/>
<organism evidence="1 2">
    <name type="scientific">Biomphalaria pfeifferi</name>
    <name type="common">Bloodfluke planorb</name>
    <name type="synonym">Freshwater snail</name>
    <dbReference type="NCBI Taxonomy" id="112525"/>
    <lineage>
        <taxon>Eukaryota</taxon>
        <taxon>Metazoa</taxon>
        <taxon>Spiralia</taxon>
        <taxon>Lophotrochozoa</taxon>
        <taxon>Mollusca</taxon>
        <taxon>Gastropoda</taxon>
        <taxon>Heterobranchia</taxon>
        <taxon>Euthyneura</taxon>
        <taxon>Panpulmonata</taxon>
        <taxon>Hygrophila</taxon>
        <taxon>Lymnaeoidea</taxon>
        <taxon>Planorbidae</taxon>
        <taxon>Biomphalaria</taxon>
    </lineage>
</organism>
<comment type="caution">
    <text evidence="1">The sequence shown here is derived from an EMBL/GenBank/DDBJ whole genome shotgun (WGS) entry which is preliminary data.</text>
</comment>
<proteinExistence type="predicted"/>
<evidence type="ECO:0000313" key="2">
    <source>
        <dbReference type="Proteomes" id="UP001233172"/>
    </source>
</evidence>
<dbReference type="EMBL" id="JASAOG010000006">
    <property type="protein sequence ID" value="KAK0067917.1"/>
    <property type="molecule type" value="Genomic_DNA"/>
</dbReference>
<keyword evidence="2" id="KW-1185">Reference proteome</keyword>
<reference evidence="1" key="2">
    <citation type="submission" date="2023-04" db="EMBL/GenBank/DDBJ databases">
        <authorList>
            <person name="Bu L."/>
            <person name="Lu L."/>
            <person name="Laidemitt M.R."/>
            <person name="Zhang S.M."/>
            <person name="Mutuku M."/>
            <person name="Mkoji G."/>
            <person name="Steinauer M."/>
            <person name="Loker E.S."/>
        </authorList>
    </citation>
    <scope>NUCLEOTIDE SEQUENCE</scope>
    <source>
        <strain evidence="1">KasaAsao</strain>
        <tissue evidence="1">Whole Snail</tissue>
    </source>
</reference>
<accession>A0AAD8C7L7</accession>
<reference evidence="1" key="1">
    <citation type="journal article" date="2023" name="PLoS Negl. Trop. Dis.">
        <title>A genome sequence for Biomphalaria pfeifferi, the major vector snail for the human-infecting parasite Schistosoma mansoni.</title>
        <authorList>
            <person name="Bu L."/>
            <person name="Lu L."/>
            <person name="Laidemitt M.R."/>
            <person name="Zhang S.M."/>
            <person name="Mutuku M."/>
            <person name="Mkoji G."/>
            <person name="Steinauer M."/>
            <person name="Loker E.S."/>
        </authorList>
    </citation>
    <scope>NUCLEOTIDE SEQUENCE</scope>
    <source>
        <strain evidence="1">KasaAsao</strain>
    </source>
</reference>
<gene>
    <name evidence="1" type="ORF">Bpfe_002758</name>
</gene>
<sequence length="96" mass="10951">MFTVEPRASTNGSLGEVCGSRRTVLCTGEHERKRERGGLAPCWRKPAMAQCRRNINSDRIGYKLPSSSDVKLVNWTTTIRKEMCSFENPRNQIQIH</sequence>
<dbReference type="Proteomes" id="UP001233172">
    <property type="component" value="Unassembled WGS sequence"/>
</dbReference>